<evidence type="ECO:0000313" key="3">
    <source>
        <dbReference type="Proteomes" id="UP000265520"/>
    </source>
</evidence>
<evidence type="ECO:0000256" key="1">
    <source>
        <dbReference type="ARBA" id="ARBA00023235"/>
    </source>
</evidence>
<dbReference type="InterPro" id="IPR018333">
    <property type="entry name" value="Squalene_cyclase"/>
</dbReference>
<dbReference type="AlphaFoldDB" id="A0A392W3Z6"/>
<dbReference type="Proteomes" id="UP000265520">
    <property type="component" value="Unassembled WGS sequence"/>
</dbReference>
<proteinExistence type="predicted"/>
<dbReference type="PANTHER" id="PTHR11764">
    <property type="entry name" value="TERPENE CYCLASE/MUTASE FAMILY MEMBER"/>
    <property type="match status" value="1"/>
</dbReference>
<organism evidence="2 3">
    <name type="scientific">Trifolium medium</name>
    <dbReference type="NCBI Taxonomy" id="97028"/>
    <lineage>
        <taxon>Eukaryota</taxon>
        <taxon>Viridiplantae</taxon>
        <taxon>Streptophyta</taxon>
        <taxon>Embryophyta</taxon>
        <taxon>Tracheophyta</taxon>
        <taxon>Spermatophyta</taxon>
        <taxon>Magnoliopsida</taxon>
        <taxon>eudicotyledons</taxon>
        <taxon>Gunneridae</taxon>
        <taxon>Pentapetalae</taxon>
        <taxon>rosids</taxon>
        <taxon>fabids</taxon>
        <taxon>Fabales</taxon>
        <taxon>Fabaceae</taxon>
        <taxon>Papilionoideae</taxon>
        <taxon>50 kb inversion clade</taxon>
        <taxon>NPAAA clade</taxon>
        <taxon>Hologalegina</taxon>
        <taxon>IRL clade</taxon>
        <taxon>Trifolieae</taxon>
        <taxon>Trifolium</taxon>
    </lineage>
</organism>
<keyword evidence="1" id="KW-0413">Isomerase</keyword>
<name>A0A392W3Z6_9FABA</name>
<dbReference type="Gene3D" id="1.50.10.20">
    <property type="match status" value="1"/>
</dbReference>
<keyword evidence="3" id="KW-1185">Reference proteome</keyword>
<dbReference type="InterPro" id="IPR008930">
    <property type="entry name" value="Terpenoid_cyclase/PrenylTrfase"/>
</dbReference>
<dbReference type="EMBL" id="LXQA011385291">
    <property type="protein sequence ID" value="MCI95384.1"/>
    <property type="molecule type" value="Genomic_DNA"/>
</dbReference>
<sequence length="30" mass="3429">MHRHISKGAWTFSDQDHGWQVSDCTAEGLK</sequence>
<evidence type="ECO:0000313" key="2">
    <source>
        <dbReference type="EMBL" id="MCI95384.1"/>
    </source>
</evidence>
<accession>A0A392W3Z6</accession>
<dbReference type="GO" id="GO:0005811">
    <property type="term" value="C:lipid droplet"/>
    <property type="evidence" value="ECO:0007669"/>
    <property type="project" value="InterPro"/>
</dbReference>
<feature type="non-terminal residue" evidence="2">
    <location>
        <position position="30"/>
    </location>
</feature>
<protein>
    <submittedName>
        <fullName evidence="2">Beta-amyrin synthase</fullName>
    </submittedName>
</protein>
<reference evidence="2 3" key="1">
    <citation type="journal article" date="2018" name="Front. Plant Sci.">
        <title>Red Clover (Trifolium pratense) and Zigzag Clover (T. medium) - A Picture of Genomic Similarities and Differences.</title>
        <authorList>
            <person name="Dluhosova J."/>
            <person name="Istvanek J."/>
            <person name="Nedelnik J."/>
            <person name="Repkova J."/>
        </authorList>
    </citation>
    <scope>NUCLEOTIDE SEQUENCE [LARGE SCALE GENOMIC DNA]</scope>
    <source>
        <strain evidence="3">cv. 10/8</strain>
        <tissue evidence="2">Leaf</tissue>
    </source>
</reference>
<dbReference type="GO" id="GO:0042300">
    <property type="term" value="F:beta-amyrin synthase activity"/>
    <property type="evidence" value="ECO:0007669"/>
    <property type="project" value="UniProtKB-ARBA"/>
</dbReference>
<dbReference type="PANTHER" id="PTHR11764:SF58">
    <property type="entry name" value="BETA-AMYRIN SYNTHASE-RELATED"/>
    <property type="match status" value="1"/>
</dbReference>
<dbReference type="SUPFAM" id="SSF48239">
    <property type="entry name" value="Terpenoid cyclases/Protein prenyltransferases"/>
    <property type="match status" value="1"/>
</dbReference>
<comment type="caution">
    <text evidence="2">The sequence shown here is derived from an EMBL/GenBank/DDBJ whole genome shotgun (WGS) entry which is preliminary data.</text>
</comment>
<dbReference type="GO" id="GO:0016104">
    <property type="term" value="P:triterpenoid biosynthetic process"/>
    <property type="evidence" value="ECO:0007669"/>
    <property type="project" value="InterPro"/>
</dbReference>